<gene>
    <name evidence="12" type="primary">nspC</name>
    <name evidence="12" type="ORF">GCM10023331_26910</name>
</gene>
<evidence type="ECO:0000256" key="7">
    <source>
        <dbReference type="ARBA" id="ARBA00023239"/>
    </source>
</evidence>
<dbReference type="CDD" id="cd06829">
    <property type="entry name" value="PLPDE_III_CANSDC"/>
    <property type="match status" value="1"/>
</dbReference>
<evidence type="ECO:0000256" key="4">
    <source>
        <dbReference type="ARBA" id="ARBA00022793"/>
    </source>
</evidence>
<keyword evidence="7" id="KW-0456">Lyase</keyword>
<accession>A0ABP9DGC9</accession>
<keyword evidence="13" id="KW-1185">Reference proteome</keyword>
<name>A0ABP9DGC9_9BACT</name>
<evidence type="ECO:0000256" key="1">
    <source>
        <dbReference type="ARBA" id="ARBA00001933"/>
    </source>
</evidence>
<evidence type="ECO:0000256" key="8">
    <source>
        <dbReference type="ARBA" id="ARBA00025802"/>
    </source>
</evidence>
<comment type="caution">
    <text evidence="12">The sequence shown here is derived from an EMBL/GenBank/DDBJ whole genome shotgun (WGS) entry which is preliminary data.</text>
</comment>
<reference evidence="13" key="1">
    <citation type="journal article" date="2019" name="Int. J. Syst. Evol. Microbiol.">
        <title>The Global Catalogue of Microorganisms (GCM) 10K type strain sequencing project: providing services to taxonomists for standard genome sequencing and annotation.</title>
        <authorList>
            <consortium name="The Broad Institute Genomics Platform"/>
            <consortium name="The Broad Institute Genome Sequencing Center for Infectious Disease"/>
            <person name="Wu L."/>
            <person name="Ma J."/>
        </authorList>
    </citation>
    <scope>NUCLEOTIDE SEQUENCE [LARGE SCALE GENOMIC DNA]</scope>
    <source>
        <strain evidence="13">JCM 18326</strain>
    </source>
</reference>
<dbReference type="SUPFAM" id="SSF51419">
    <property type="entry name" value="PLP-binding barrel"/>
    <property type="match status" value="1"/>
</dbReference>
<dbReference type="EC" id="4.1.1.96" evidence="2"/>
<evidence type="ECO:0000256" key="2">
    <source>
        <dbReference type="ARBA" id="ARBA00012259"/>
    </source>
</evidence>
<evidence type="ECO:0000313" key="13">
    <source>
        <dbReference type="Proteomes" id="UP001500298"/>
    </source>
</evidence>
<dbReference type="NCBIfam" id="TIGR01047">
    <property type="entry name" value="nspC"/>
    <property type="match status" value="1"/>
</dbReference>
<dbReference type="Gene3D" id="3.20.20.10">
    <property type="entry name" value="Alanine racemase"/>
    <property type="match status" value="1"/>
</dbReference>
<dbReference type="PIRSF" id="PIRSF038941">
    <property type="entry name" value="NspC"/>
    <property type="match status" value="1"/>
</dbReference>
<keyword evidence="6" id="KW-0745">Spermidine biosynthesis</keyword>
<dbReference type="Gene3D" id="2.40.37.10">
    <property type="entry name" value="Lyase, Ornithine Decarboxylase, Chain A, domain 1"/>
    <property type="match status" value="1"/>
</dbReference>
<dbReference type="InterPro" id="IPR009006">
    <property type="entry name" value="Ala_racemase/Decarboxylase_C"/>
</dbReference>
<comment type="catalytic activity">
    <reaction evidence="9">
        <text>carboxyspermidine + H(+) = spermidine + CO2</text>
        <dbReference type="Rhea" id="RHEA:34095"/>
        <dbReference type="ChEBI" id="CHEBI:15378"/>
        <dbReference type="ChEBI" id="CHEBI:16526"/>
        <dbReference type="ChEBI" id="CHEBI:57834"/>
        <dbReference type="ChEBI" id="CHEBI:65072"/>
        <dbReference type="EC" id="4.1.1.96"/>
    </reaction>
</comment>
<comment type="catalytic activity">
    <reaction evidence="10">
        <text>carboxynorspermidine + H(+) = norspermidine + CO2</text>
        <dbReference type="Rhea" id="RHEA:34099"/>
        <dbReference type="ChEBI" id="CHEBI:15378"/>
        <dbReference type="ChEBI" id="CHEBI:16526"/>
        <dbReference type="ChEBI" id="CHEBI:57920"/>
        <dbReference type="ChEBI" id="CHEBI:65070"/>
        <dbReference type="EC" id="4.1.1.96"/>
    </reaction>
</comment>
<comment type="similarity">
    <text evidence="8">Belongs to the Orn/Lys/Arg decarboxylase class-II family. NspC subfamily.</text>
</comment>
<evidence type="ECO:0000313" key="12">
    <source>
        <dbReference type="EMBL" id="GAA4840506.1"/>
    </source>
</evidence>
<dbReference type="Pfam" id="PF00278">
    <property type="entry name" value="Orn_DAP_Arg_deC"/>
    <property type="match status" value="1"/>
</dbReference>
<dbReference type="SUPFAM" id="SSF50621">
    <property type="entry name" value="Alanine racemase C-terminal domain-like"/>
    <property type="match status" value="1"/>
</dbReference>
<dbReference type="PANTHER" id="PTHR43727:SF1">
    <property type="entry name" value="CARBOXYNORSPERMIDINE_CARBOXYSPERMIDINE DECARBOXYLASE"/>
    <property type="match status" value="1"/>
</dbReference>
<sequence length="380" mass="42211">MNRQSMDINTINTIPSPCYVIEEELLENNLKVLDMVQKASGGKVILALKGFSTYHTFPMVKKYLPGVTASSLNEALLGVNEFGGEIHAYSPVYLPNEIDGILEHASHVTFNSLAEWERYKEKVKAKGVSAGLRINPEYSEVTTDLYNPCVVGSRLGVRAEQIGDELPEGIEGLHFHTLCENGAETLERTLEAVEERFGHLLHQAKWLNMGGGHAITRKGYDTELLINLIQQLRKNYNLQVILEPGSAVGWETGPLISTVLDIVENQGTTTAMLDVSFAAHMPDTLEMPYKPRVRGAVEDGKYHYNLGGTTCLAGDFMAGYSFEAPLKVGDKIILEDMIHYTMVKTTTFNGVNLPSIGMYKKDGSFELFKSFGYESYKDRL</sequence>
<keyword evidence="4" id="KW-0210">Decarboxylase</keyword>
<comment type="cofactor">
    <cofactor evidence="1">
        <name>pyridoxal 5'-phosphate</name>
        <dbReference type="ChEBI" id="CHEBI:597326"/>
    </cofactor>
</comment>
<dbReference type="InterPro" id="IPR022643">
    <property type="entry name" value="De-COase2_C"/>
</dbReference>
<evidence type="ECO:0000259" key="11">
    <source>
        <dbReference type="Pfam" id="PF00278"/>
    </source>
</evidence>
<keyword evidence="5" id="KW-0663">Pyridoxal phosphate</keyword>
<organism evidence="12 13">
    <name type="scientific">Algivirga pacifica</name>
    <dbReference type="NCBI Taxonomy" id="1162670"/>
    <lineage>
        <taxon>Bacteria</taxon>
        <taxon>Pseudomonadati</taxon>
        <taxon>Bacteroidota</taxon>
        <taxon>Cytophagia</taxon>
        <taxon>Cytophagales</taxon>
        <taxon>Flammeovirgaceae</taxon>
        <taxon>Algivirga</taxon>
    </lineage>
</organism>
<dbReference type="RefSeq" id="WP_345372633.1">
    <property type="nucleotide sequence ID" value="NZ_BAABJX010000042.1"/>
</dbReference>
<dbReference type="EMBL" id="BAABJX010000042">
    <property type="protein sequence ID" value="GAA4840506.1"/>
    <property type="molecule type" value="Genomic_DNA"/>
</dbReference>
<dbReference type="PANTHER" id="PTHR43727">
    <property type="entry name" value="DIAMINOPIMELATE DECARBOXYLASE"/>
    <property type="match status" value="1"/>
</dbReference>
<evidence type="ECO:0000256" key="9">
    <source>
        <dbReference type="ARBA" id="ARBA00047351"/>
    </source>
</evidence>
<evidence type="ECO:0000256" key="6">
    <source>
        <dbReference type="ARBA" id="ARBA00023066"/>
    </source>
</evidence>
<dbReference type="Proteomes" id="UP001500298">
    <property type="component" value="Unassembled WGS sequence"/>
</dbReference>
<evidence type="ECO:0000256" key="3">
    <source>
        <dbReference type="ARBA" id="ARBA00013633"/>
    </source>
</evidence>
<proteinExistence type="inferred from homology"/>
<evidence type="ECO:0000256" key="5">
    <source>
        <dbReference type="ARBA" id="ARBA00022898"/>
    </source>
</evidence>
<evidence type="ECO:0000256" key="10">
    <source>
        <dbReference type="ARBA" id="ARBA00047389"/>
    </source>
</evidence>
<dbReference type="InterPro" id="IPR005730">
    <property type="entry name" value="Nsp_de-COase"/>
</dbReference>
<protein>
    <recommendedName>
        <fullName evidence="3">Carboxynorspermidine/carboxyspermidine decarboxylase</fullName>
        <ecNumber evidence="2">4.1.1.96</ecNumber>
    </recommendedName>
</protein>
<feature type="domain" description="Orn/DAP/Arg decarboxylase 2 C-terminal" evidence="11">
    <location>
        <begin position="139"/>
        <end position="337"/>
    </location>
</feature>
<dbReference type="InterPro" id="IPR029066">
    <property type="entry name" value="PLP-binding_barrel"/>
</dbReference>